<evidence type="ECO:0000259" key="6">
    <source>
        <dbReference type="PROSITE" id="PS50021"/>
    </source>
</evidence>
<dbReference type="GO" id="GO:0008017">
    <property type="term" value="F:microtubule binding"/>
    <property type="evidence" value="ECO:0007669"/>
    <property type="project" value="InterPro"/>
</dbReference>
<dbReference type="SUPFAM" id="SSF47576">
    <property type="entry name" value="Calponin-homology domain, CH-domain"/>
    <property type="match status" value="1"/>
</dbReference>
<dbReference type="Pfam" id="PF05910">
    <property type="entry name" value="DUF868"/>
    <property type="match status" value="1"/>
</dbReference>
<dbReference type="FunFam" id="3.40.850.10:FF:000111">
    <property type="entry name" value="p-loop nucleoside triphosphate hydrolase superfamily protein with CH (Calponin Homology) domain"/>
    <property type="match status" value="1"/>
</dbReference>
<keyword evidence="9" id="KW-1185">Reference proteome</keyword>
<feature type="domain" description="Calponin-homology (CH)" evidence="6">
    <location>
        <begin position="51"/>
        <end position="172"/>
    </location>
</feature>
<dbReference type="Pfam" id="PF00225">
    <property type="entry name" value="Kinesin"/>
    <property type="match status" value="1"/>
</dbReference>
<organism evidence="8 9">
    <name type="scientific">Protea cynaroides</name>
    <dbReference type="NCBI Taxonomy" id="273540"/>
    <lineage>
        <taxon>Eukaryota</taxon>
        <taxon>Viridiplantae</taxon>
        <taxon>Streptophyta</taxon>
        <taxon>Embryophyta</taxon>
        <taxon>Tracheophyta</taxon>
        <taxon>Spermatophyta</taxon>
        <taxon>Magnoliopsida</taxon>
        <taxon>Proteales</taxon>
        <taxon>Proteaceae</taxon>
        <taxon>Protea</taxon>
    </lineage>
</organism>
<dbReference type="InterPro" id="IPR008586">
    <property type="entry name" value="DUF868_pln"/>
</dbReference>
<dbReference type="Pfam" id="PF16796">
    <property type="entry name" value="Microtub_bd"/>
    <property type="match status" value="1"/>
</dbReference>
<protein>
    <recommendedName>
        <fullName evidence="10">Kinesin KP1</fullName>
    </recommendedName>
</protein>
<dbReference type="InterPro" id="IPR036961">
    <property type="entry name" value="Kinesin_motor_dom_sf"/>
</dbReference>
<sequence length="1452" mass="161743">MPQEANCISIFTSPCKSLRPGLKGLNSEDAYIADEVINDDELAQRKAEEAALRRSQAAEWLRQMDQSASEALPRGPTEEEFRQALRNGLILCNVLNKVNPGAVPKVVESPVIPVQSTDGGAQSAIQYFENMRNFLVAVGEMKLLTFEASDLEKGGSSGKVVDCILCLKGYYEWKLAGGIGVWRYGGTVKITSLPKGSPSSLINSGSADESSDDSESGTLDQQLLTYLHLSSKISLEESEEADALTFLFDRFGLELLRGYLTEWNGTTDLPLNAMLIDTVLNKAVEDFTRLFVLQSNQLGLLLKKILNGKNSSVSKEDFREAISRYLLQRTCGISSDFSRFCICGGKLGKTPINNIHNVSHVEQLDLQQKQLEELKSVFRRTQLEVEEVQLNWEDDLKKFEHHIKGLEVASSSYHKVLEENRMLYNQVQDLKGSIRVFCRVRPFLPGQSAGQSTVEYIGENGNIMIVNPHKQGKDARKIFSFNKVFGTNATQLQVFADTEPLIRSVLDGFNVCIFAYGQTGSGKTYTMSGPDLTTEETWGVNYRALNDLFEISKARMDVIKYEVSVQMIEIYNEQLNGLNVPDASLVPVKCTEDVLELMKIGQRNRAVGATALNERSSRSHSVLIVHVQGKELVSGSILLGCLHLVDLAGSERVNKSEAVGERLKEAQHINKSLSALGDVISALAQKSTHIPYRNSKLTQVLQDSLGGQAKTLMFVHINPEVNAIGETISTLKFAERVASIELGAARANKETGEIRELKEEVANLKLALERKEAELEQMKIGNNRVGMDPQKLRTASPLRLPRYGTSASLKPEISQRPVDETKNFEVRSSSSGKQRKSRFPSAFPDKDLIPKMPFHVEESPMNSGKPRSPSPPVRRSLSTDRGALIRARLKQDTLDNQPTVKLQFPARVAVNKSVAAIPVIPSDASNSGGCWGPQEPLKQDYVTDAIYGLHRINLRKVHLEHQEEQLKQALNVRQGGIRKSKPEPKTRIKHQLPASTQKSDAALTLISEMDMGEKVEEAQKSDFSSEPENENEITALPTNGSWRMKKLQQNFSRNSQNLEPRSLTQAAEPLLIGKQENKQSTGAICNGKEGTNNFMPAFRRTLSSPHDMNRSLSFFHGLRIANIFHKAIYGSGRELNDSSGMRKKKYIMSSSTERSQESKASGEKSTDDLTTNRTASQCTVVCVYRTRIAGVGHNITITWCKNLINHSLNISVDNPGDENHYNCKIDLKPWHFWSKKGFKSFAVSGTRVDVFWDLRSAKFSGSPEPSGDYYVALVSEEEVVLLLGDCKKEAYKRTKSRPSLIDALLVYKKENVFGKKCFSTRAKFDERQKEHDIVVENSISGPRDPEMWISIDGIVLIHVRNLQWKFRGNETVVVNDTPVQVFWDVHDWLFNSNGLGHGTFIFKPGTMDYSSDDKEGNSTCSGGSNTGSAYFSTHCSSTSLDFSLFLYAWKLE</sequence>
<evidence type="ECO:0000256" key="2">
    <source>
        <dbReference type="ARBA" id="ARBA00023175"/>
    </source>
</evidence>
<dbReference type="PANTHER" id="PTHR47972:SF28">
    <property type="entry name" value="KINESIN-LIKE PROTEIN KLP-3"/>
    <property type="match status" value="1"/>
</dbReference>
<dbReference type="InterPro" id="IPR027417">
    <property type="entry name" value="P-loop_NTPase"/>
</dbReference>
<dbReference type="Gene3D" id="3.40.850.10">
    <property type="entry name" value="Kinesin motor domain"/>
    <property type="match status" value="1"/>
</dbReference>
<reference evidence="8" key="1">
    <citation type="journal article" date="2023" name="Plant J.">
        <title>The genome of the king protea, Protea cynaroides.</title>
        <authorList>
            <person name="Chang J."/>
            <person name="Duong T.A."/>
            <person name="Schoeman C."/>
            <person name="Ma X."/>
            <person name="Roodt D."/>
            <person name="Barker N."/>
            <person name="Li Z."/>
            <person name="Van de Peer Y."/>
            <person name="Mizrachi E."/>
        </authorList>
    </citation>
    <scope>NUCLEOTIDE SEQUENCE</scope>
    <source>
        <tissue evidence="8">Young leaves</tissue>
    </source>
</reference>
<dbReference type="PANTHER" id="PTHR47972">
    <property type="entry name" value="KINESIN-LIKE PROTEIN KLP-3"/>
    <property type="match status" value="1"/>
</dbReference>
<evidence type="ECO:0000256" key="4">
    <source>
        <dbReference type="SAM" id="Coils"/>
    </source>
</evidence>
<keyword evidence="4" id="KW-0175">Coiled coil</keyword>
<dbReference type="PRINTS" id="PR00380">
    <property type="entry name" value="KINESINHEAVY"/>
</dbReference>
<evidence type="ECO:0000256" key="1">
    <source>
        <dbReference type="ARBA" id="ARBA00010899"/>
    </source>
</evidence>
<feature type="compositionally biased region" description="Basic and acidic residues" evidence="5">
    <location>
        <begin position="844"/>
        <end position="858"/>
    </location>
</feature>
<evidence type="ECO:0000259" key="7">
    <source>
        <dbReference type="PROSITE" id="PS50067"/>
    </source>
</evidence>
<accession>A0A9Q0KR89</accession>
<dbReference type="OrthoDB" id="3176171at2759"/>
<comment type="similarity">
    <text evidence="1">Belongs to the TRAFAC class myosin-kinesin ATPase superfamily. Kinesin family. KIN-14 subfamily.</text>
</comment>
<dbReference type="PROSITE" id="PS50021">
    <property type="entry name" value="CH"/>
    <property type="match status" value="1"/>
</dbReference>
<proteinExistence type="inferred from homology"/>
<feature type="binding site" evidence="3">
    <location>
        <begin position="517"/>
        <end position="524"/>
    </location>
    <ligand>
        <name>ATP</name>
        <dbReference type="ChEBI" id="CHEBI:30616"/>
    </ligand>
</feature>
<feature type="region of interest" description="Disordered" evidence="5">
    <location>
        <begin position="977"/>
        <end position="997"/>
    </location>
</feature>
<keyword evidence="3" id="KW-0547">Nucleotide-binding</keyword>
<comment type="caution">
    <text evidence="8">The sequence shown here is derived from an EMBL/GenBank/DDBJ whole genome shotgun (WGS) entry which is preliminary data.</text>
</comment>
<dbReference type="Pfam" id="PF00307">
    <property type="entry name" value="CH"/>
    <property type="match status" value="1"/>
</dbReference>
<evidence type="ECO:0000256" key="5">
    <source>
        <dbReference type="SAM" id="MobiDB-lite"/>
    </source>
</evidence>
<dbReference type="FunFam" id="1.10.418.10:FF:000067">
    <property type="entry name" value="kinesin-like protein KIN-14F"/>
    <property type="match status" value="1"/>
</dbReference>
<dbReference type="SUPFAM" id="SSF52540">
    <property type="entry name" value="P-loop containing nucleoside triphosphate hydrolases"/>
    <property type="match status" value="1"/>
</dbReference>
<dbReference type="GO" id="GO:0005524">
    <property type="term" value="F:ATP binding"/>
    <property type="evidence" value="ECO:0007669"/>
    <property type="project" value="UniProtKB-UniRule"/>
</dbReference>
<dbReference type="InterPro" id="IPR001752">
    <property type="entry name" value="Kinesin_motor_dom"/>
</dbReference>
<dbReference type="GO" id="GO:0015630">
    <property type="term" value="C:microtubule cytoskeleton"/>
    <property type="evidence" value="ECO:0007669"/>
    <property type="project" value="TreeGrafter"/>
</dbReference>
<gene>
    <name evidence="8" type="ORF">NE237_000458</name>
</gene>
<dbReference type="Proteomes" id="UP001141806">
    <property type="component" value="Unassembled WGS sequence"/>
</dbReference>
<dbReference type="GO" id="GO:0003777">
    <property type="term" value="F:microtubule motor activity"/>
    <property type="evidence" value="ECO:0007669"/>
    <property type="project" value="InterPro"/>
</dbReference>
<dbReference type="InterPro" id="IPR027640">
    <property type="entry name" value="Kinesin-like_fam"/>
</dbReference>
<evidence type="ECO:0000313" key="9">
    <source>
        <dbReference type="Proteomes" id="UP001141806"/>
    </source>
</evidence>
<dbReference type="SMART" id="SM00129">
    <property type="entry name" value="KISc"/>
    <property type="match status" value="1"/>
</dbReference>
<dbReference type="GO" id="GO:0007018">
    <property type="term" value="P:microtubule-based movement"/>
    <property type="evidence" value="ECO:0007669"/>
    <property type="project" value="InterPro"/>
</dbReference>
<dbReference type="Gene3D" id="1.10.418.10">
    <property type="entry name" value="Calponin-like domain"/>
    <property type="match status" value="1"/>
</dbReference>
<feature type="region of interest" description="Disordered" evidence="5">
    <location>
        <begin position="1136"/>
        <end position="1169"/>
    </location>
</feature>
<feature type="domain" description="Kinesin motor" evidence="7">
    <location>
        <begin position="433"/>
        <end position="740"/>
    </location>
</feature>
<evidence type="ECO:0000313" key="8">
    <source>
        <dbReference type="EMBL" id="KAJ4975352.1"/>
    </source>
</evidence>
<feature type="coiled-coil region" evidence="4">
    <location>
        <begin position="364"/>
        <end position="391"/>
    </location>
</feature>
<dbReference type="PROSITE" id="PS50067">
    <property type="entry name" value="KINESIN_MOTOR_2"/>
    <property type="match status" value="1"/>
</dbReference>
<dbReference type="CDD" id="cd21203">
    <property type="entry name" value="CH_AtKIN14-like"/>
    <property type="match status" value="1"/>
</dbReference>
<dbReference type="EMBL" id="JAMYWD010000003">
    <property type="protein sequence ID" value="KAJ4975352.1"/>
    <property type="molecule type" value="Genomic_DNA"/>
</dbReference>
<feature type="compositionally biased region" description="Basic and acidic residues" evidence="5">
    <location>
        <begin position="1154"/>
        <end position="1167"/>
    </location>
</feature>
<name>A0A9Q0KR89_9MAGN</name>
<dbReference type="InterPro" id="IPR031852">
    <property type="entry name" value="Vik1/Cik1_MT-bd"/>
</dbReference>
<feature type="region of interest" description="Disordered" evidence="5">
    <location>
        <begin position="802"/>
        <end position="878"/>
    </location>
</feature>
<feature type="region of interest" description="Disordered" evidence="5">
    <location>
        <begin position="195"/>
        <end position="216"/>
    </location>
</feature>
<evidence type="ECO:0000256" key="3">
    <source>
        <dbReference type="PROSITE-ProRule" id="PRU00283"/>
    </source>
</evidence>
<feature type="coiled-coil region" evidence="4">
    <location>
        <begin position="747"/>
        <end position="781"/>
    </location>
</feature>
<dbReference type="FunFam" id="3.40.850.10:FF:000178">
    <property type="entry name" value="Kinesin-related protein3"/>
    <property type="match status" value="1"/>
</dbReference>
<evidence type="ECO:0008006" key="10">
    <source>
        <dbReference type="Google" id="ProtNLM"/>
    </source>
</evidence>
<dbReference type="InterPro" id="IPR036872">
    <property type="entry name" value="CH_dom_sf"/>
</dbReference>
<dbReference type="SMART" id="SM00033">
    <property type="entry name" value="CH"/>
    <property type="match status" value="1"/>
</dbReference>
<keyword evidence="2 3" id="KW-0505">Motor protein</keyword>
<keyword evidence="3" id="KW-0067">ATP-binding</keyword>
<dbReference type="InterPro" id="IPR001715">
    <property type="entry name" value="CH_dom"/>
</dbReference>